<dbReference type="GeneID" id="125316374"/>
<organism evidence="2 3">
    <name type="scientific">Rhodamnia argentea</name>
    <dbReference type="NCBI Taxonomy" id="178133"/>
    <lineage>
        <taxon>Eukaryota</taxon>
        <taxon>Viridiplantae</taxon>
        <taxon>Streptophyta</taxon>
        <taxon>Embryophyta</taxon>
        <taxon>Tracheophyta</taxon>
        <taxon>Spermatophyta</taxon>
        <taxon>Magnoliopsida</taxon>
        <taxon>eudicotyledons</taxon>
        <taxon>Gunneridae</taxon>
        <taxon>Pentapetalae</taxon>
        <taxon>rosids</taxon>
        <taxon>malvids</taxon>
        <taxon>Myrtales</taxon>
        <taxon>Myrtaceae</taxon>
        <taxon>Myrtoideae</taxon>
        <taxon>Myrteae</taxon>
        <taxon>Australasian group</taxon>
        <taxon>Rhodamnia</taxon>
    </lineage>
</organism>
<dbReference type="Pfam" id="PF01693">
    <property type="entry name" value="Cauli_VI"/>
    <property type="match status" value="1"/>
</dbReference>
<dbReference type="Gene3D" id="3.40.970.10">
    <property type="entry name" value="Ribonuclease H1, N-terminal domain"/>
    <property type="match status" value="1"/>
</dbReference>
<dbReference type="SUPFAM" id="SSF55658">
    <property type="entry name" value="L9 N-domain-like"/>
    <property type="match status" value="1"/>
</dbReference>
<dbReference type="Proteomes" id="UP000827889">
    <property type="component" value="Chromosome 8"/>
</dbReference>
<dbReference type="RefSeq" id="XP_048140531.1">
    <property type="nucleotide sequence ID" value="XM_048284574.1"/>
</dbReference>
<evidence type="ECO:0000259" key="1">
    <source>
        <dbReference type="Pfam" id="PF01693"/>
    </source>
</evidence>
<gene>
    <name evidence="3" type="primary">LOC125316374</name>
</gene>
<keyword evidence="2" id="KW-1185">Reference proteome</keyword>
<dbReference type="InterPro" id="IPR037056">
    <property type="entry name" value="RNase_H1_N_sf"/>
</dbReference>
<evidence type="ECO:0000313" key="2">
    <source>
        <dbReference type="Proteomes" id="UP000827889"/>
    </source>
</evidence>
<proteinExistence type="predicted"/>
<name>A0ABM3HVB7_9MYRT</name>
<sequence>MPKEYYVVFNGRNIGIYNNWPQTEVQVSGFSKANYKGYNNWEAAKQTYLKFFNMKELPTTIHLPTRFPPNNKHVKQDDDCPSGCSRIIRDPEMELEQTRFELEQTRRELEHSQCSHRLTIQELEHTQGSLQLTIRELLNAREVNDNFRDMISGFRNVNID</sequence>
<dbReference type="InterPro" id="IPR011320">
    <property type="entry name" value="RNase_H1_N"/>
</dbReference>
<evidence type="ECO:0000313" key="3">
    <source>
        <dbReference type="RefSeq" id="XP_048140531.1"/>
    </source>
</evidence>
<protein>
    <submittedName>
        <fullName evidence="3">Uncharacterized protein LOC125316374 isoform X1</fullName>
    </submittedName>
</protein>
<reference evidence="3" key="1">
    <citation type="submission" date="2025-08" db="UniProtKB">
        <authorList>
            <consortium name="RefSeq"/>
        </authorList>
    </citation>
    <scope>IDENTIFICATION</scope>
    <source>
        <tissue evidence="3">Leaf</tissue>
    </source>
</reference>
<dbReference type="InterPro" id="IPR009027">
    <property type="entry name" value="Ribosomal_bL9/RNase_H1_N"/>
</dbReference>
<accession>A0ABM3HVB7</accession>
<feature type="domain" description="Ribonuclease H1 N-terminal" evidence="1">
    <location>
        <begin position="5"/>
        <end position="46"/>
    </location>
</feature>